<dbReference type="InterPro" id="IPR036188">
    <property type="entry name" value="FAD/NAD-bd_sf"/>
</dbReference>
<dbReference type="GO" id="GO:0016709">
    <property type="term" value="F:oxidoreductase activity, acting on paired donors, with incorporation or reduction of molecular oxygen, NAD(P)H as one donor, and incorporation of one atom of oxygen"/>
    <property type="evidence" value="ECO:0007669"/>
    <property type="project" value="UniProtKB-ARBA"/>
</dbReference>
<dbReference type="RefSeq" id="WP_128639892.1">
    <property type="nucleotide sequence ID" value="NZ_CP008947.1"/>
</dbReference>
<organism evidence="5 6">
    <name type="scientific">Rhodococcus opacus</name>
    <name type="common">Nocardia opaca</name>
    <dbReference type="NCBI Taxonomy" id="37919"/>
    <lineage>
        <taxon>Bacteria</taxon>
        <taxon>Bacillati</taxon>
        <taxon>Actinomycetota</taxon>
        <taxon>Actinomycetes</taxon>
        <taxon>Mycobacteriales</taxon>
        <taxon>Nocardiaceae</taxon>
        <taxon>Rhodococcus</taxon>
    </lineage>
</organism>
<dbReference type="InterPro" id="IPR050641">
    <property type="entry name" value="RIFMO-like"/>
</dbReference>
<dbReference type="Gene3D" id="3.50.50.60">
    <property type="entry name" value="FAD/NAD(P)-binding domain"/>
    <property type="match status" value="1"/>
</dbReference>
<dbReference type="Pfam" id="PF21274">
    <property type="entry name" value="Rng_hyd_C"/>
    <property type="match status" value="1"/>
</dbReference>
<dbReference type="Pfam" id="PF01494">
    <property type="entry name" value="FAD_binding_3"/>
    <property type="match status" value="1"/>
</dbReference>
<dbReference type="AlphaFoldDB" id="A0A076ERR2"/>
<evidence type="ECO:0000256" key="2">
    <source>
        <dbReference type="ARBA" id="ARBA00022630"/>
    </source>
</evidence>
<evidence type="ECO:0000259" key="4">
    <source>
        <dbReference type="Pfam" id="PF01494"/>
    </source>
</evidence>
<dbReference type="InterPro" id="IPR002938">
    <property type="entry name" value="FAD-bd"/>
</dbReference>
<evidence type="ECO:0000256" key="3">
    <source>
        <dbReference type="ARBA" id="ARBA00022827"/>
    </source>
</evidence>
<dbReference type="EMBL" id="CP008947">
    <property type="protein sequence ID" value="AII06159.1"/>
    <property type="molecule type" value="Genomic_DNA"/>
</dbReference>
<comment type="cofactor">
    <cofactor evidence="1">
        <name>FAD</name>
        <dbReference type="ChEBI" id="CHEBI:57692"/>
    </cofactor>
</comment>
<dbReference type="PRINTS" id="PR00420">
    <property type="entry name" value="RNGMNOXGNASE"/>
</dbReference>
<dbReference type="SUPFAM" id="SSF51905">
    <property type="entry name" value="FAD/NAD(P)-binding domain"/>
    <property type="match status" value="1"/>
</dbReference>
<dbReference type="eggNOG" id="COG0654">
    <property type="taxonomic scope" value="Bacteria"/>
</dbReference>
<name>A0A076ERR2_RHOOP</name>
<dbReference type="PANTHER" id="PTHR43004:SF19">
    <property type="entry name" value="BINDING MONOOXYGENASE, PUTATIVE (JCVI)-RELATED"/>
    <property type="match status" value="1"/>
</dbReference>
<keyword evidence="2" id="KW-0285">Flavoprotein</keyword>
<protein>
    <submittedName>
        <fullName evidence="5">Monooxygenase</fullName>
    </submittedName>
</protein>
<dbReference type="Gene3D" id="3.30.70.2450">
    <property type="match status" value="1"/>
</dbReference>
<dbReference type="Proteomes" id="UP000028488">
    <property type="component" value="Chromosome"/>
</dbReference>
<dbReference type="GO" id="GO:0071949">
    <property type="term" value="F:FAD binding"/>
    <property type="evidence" value="ECO:0007669"/>
    <property type="project" value="InterPro"/>
</dbReference>
<evidence type="ECO:0000256" key="1">
    <source>
        <dbReference type="ARBA" id="ARBA00001974"/>
    </source>
</evidence>
<feature type="domain" description="FAD-binding" evidence="4">
    <location>
        <begin position="3"/>
        <end position="341"/>
    </location>
</feature>
<keyword evidence="5" id="KW-0503">Monooxygenase</keyword>
<accession>A0A076ERR2</accession>
<gene>
    <name evidence="5" type="ORF">EP51_16725</name>
</gene>
<proteinExistence type="predicted"/>
<dbReference type="PANTHER" id="PTHR43004">
    <property type="entry name" value="TRK SYSTEM POTASSIUM UPTAKE PROTEIN"/>
    <property type="match status" value="1"/>
</dbReference>
<evidence type="ECO:0000313" key="5">
    <source>
        <dbReference type="EMBL" id="AII06159.1"/>
    </source>
</evidence>
<keyword evidence="3" id="KW-0274">FAD</keyword>
<evidence type="ECO:0000313" key="6">
    <source>
        <dbReference type="Proteomes" id="UP000028488"/>
    </source>
</evidence>
<sequence length="499" mass="54470">MTARVVVVGGGPSGLTVATELARAGVDVVVLERRTQPVQSRAGTILPRVLELLDSRGLAQTFIDRAATIRSNPLIPVHIWAGMQPVEWRHLESRFGFRLVLPQNHTEELLLEEALRLGVVVKHGVTVESVVQQSTAVTVTAAAEDGPVRLSADYLVGADGGRSIVRSQLGLGFEGHGPTFTGIVADLRMDRPWPEARRMIDNDKGWVTSFPFGENESITRFNIVHAERRHAPAAEPVTADEVRRCLTDVLEKDLPFDDLVWASRFTDSLRIATKFQQGRVFLVGESARIHYPASGVGMNFCIQDAFNLGWKLAAVINEHAGPALLATYEAERRPVAEALLRSVAAQCSVQFDFTPEGVAFKRMFERELLPIPEVNRRIGLELNGLSFPYPADSRQHPMVGYRCPDLDLVTGSGPTRMGEMLRDHALVLIDATGAGTYADLALQGAPVRAHSGHIVLAPSGLEDVKSLLVRPDGYIAWACADAPAREDAQLAIKRCLAVE</sequence>
<dbReference type="Gene3D" id="3.40.30.120">
    <property type="match status" value="1"/>
</dbReference>
<reference evidence="5 6" key="1">
    <citation type="submission" date="2014-07" db="EMBL/GenBank/DDBJ databases">
        <title>Genome Sequence of Rhodococcus opacus Strain R7, a Biodegrader of Mono- and Polycyclic Aromatic Hydrocarbons.</title>
        <authorList>
            <person name="Di Gennaro P."/>
            <person name="Zampolli J."/>
            <person name="Presti I."/>
            <person name="Cappelletti M."/>
            <person name="D'Ursi P."/>
            <person name="Orro A."/>
            <person name="Mezzelani A."/>
            <person name="Milanesi L."/>
        </authorList>
    </citation>
    <scope>NUCLEOTIDE SEQUENCE [LARGE SCALE GENOMIC DNA]</scope>
    <source>
        <strain evidence="5 6">R7</strain>
    </source>
</reference>
<keyword evidence="5" id="KW-0560">Oxidoreductase</keyword>